<dbReference type="CDD" id="cd05233">
    <property type="entry name" value="SDR_c"/>
    <property type="match status" value="1"/>
</dbReference>
<dbReference type="SUPFAM" id="SSF51735">
    <property type="entry name" value="NAD(P)-binding Rossmann-fold domains"/>
    <property type="match status" value="1"/>
</dbReference>
<evidence type="ECO:0000256" key="1">
    <source>
        <dbReference type="ARBA" id="ARBA00006484"/>
    </source>
</evidence>
<reference evidence="5" key="1">
    <citation type="submission" date="2021-06" db="EMBL/GenBank/DDBJ databases">
        <title>Comparative genomics, transcriptomics and evolutionary studies reveal genomic signatures of adaptation to plant cell wall in hemibiotrophic fungi.</title>
        <authorList>
            <consortium name="DOE Joint Genome Institute"/>
            <person name="Baroncelli R."/>
            <person name="Diaz J.F."/>
            <person name="Benocci T."/>
            <person name="Peng M."/>
            <person name="Battaglia E."/>
            <person name="Haridas S."/>
            <person name="Andreopoulos W."/>
            <person name="Labutti K."/>
            <person name="Pangilinan J."/>
            <person name="Floch G.L."/>
            <person name="Makela M.R."/>
            <person name="Henrissat B."/>
            <person name="Grigoriev I.V."/>
            <person name="Crouch J.A."/>
            <person name="De Vries R.P."/>
            <person name="Sukno S.A."/>
            <person name="Thon M.R."/>
        </authorList>
    </citation>
    <scope>NUCLEOTIDE SEQUENCE</scope>
    <source>
        <strain evidence="5">MAFF235873</strain>
    </source>
</reference>
<dbReference type="PANTHER" id="PTHR43618">
    <property type="entry name" value="7-ALPHA-HYDROXYSTEROID DEHYDROGENASE"/>
    <property type="match status" value="1"/>
</dbReference>
<dbReference type="Proteomes" id="UP001232148">
    <property type="component" value="Unassembled WGS sequence"/>
</dbReference>
<sequence length="417" mass="44589">MNESGLHQRGPDRLSLSFISPLLARPIGRLAAFAPIRQTTMRSSTLGLAAARSSTRRRYNSRPLPSTSSLIYITNTIGTSTTVRFLSSRAALASSRITPSRYRNQIPINPHIRTRMSTGQKTSGPQGNDLFTRNHLFDLTGKVALVTGGATGIGLMATQALAANGARVYIASRDQGKLDNAAETYSQNAAGEIVPLQADVTSKADIDRLFSEIESREGRLDVLVNNAGVSSGPVEVESDDAADMASSLFGSESSTFDDWTDTYRTNVAAVFYVAARFLPLLQKSTDAHPGWSGTLINISSISGMVKVSQHHFSYNASKAAAIHVNRMLAQEVAANGLRVRVNSIAPGVFPSEMTTKEPADAEQKSAIPKEKYEGKVPAGRPGKDEDMAATVLFFACNQYLNGQTLAVDGGYTLAAGL</sequence>
<dbReference type="AlphaFoldDB" id="A0AAD9H6N7"/>
<dbReference type="PROSITE" id="PS00061">
    <property type="entry name" value="ADH_SHORT"/>
    <property type="match status" value="1"/>
</dbReference>
<protein>
    <submittedName>
        <fullName evidence="5">NAD(P)-binding protein</fullName>
    </submittedName>
</protein>
<proteinExistence type="inferred from homology"/>
<dbReference type="Gene3D" id="3.40.50.720">
    <property type="entry name" value="NAD(P)-binding Rossmann-like Domain"/>
    <property type="match status" value="1"/>
</dbReference>
<evidence type="ECO:0000313" key="6">
    <source>
        <dbReference type="Proteomes" id="UP001232148"/>
    </source>
</evidence>
<dbReference type="EMBL" id="MU842999">
    <property type="protein sequence ID" value="KAK2023450.1"/>
    <property type="molecule type" value="Genomic_DNA"/>
</dbReference>
<dbReference type="PANTHER" id="PTHR43618:SF4">
    <property type="entry name" value="SHORT CHAIN DEHYDROGENASE_REDUCTASE FAMILY (AFU_ORTHOLOGUE AFUA_7G04540)"/>
    <property type="match status" value="1"/>
</dbReference>
<keyword evidence="6" id="KW-1185">Reference proteome</keyword>
<dbReference type="InterPro" id="IPR020904">
    <property type="entry name" value="Sc_DH/Rdtase_CS"/>
</dbReference>
<organism evidence="5 6">
    <name type="scientific">Colletotrichum zoysiae</name>
    <dbReference type="NCBI Taxonomy" id="1216348"/>
    <lineage>
        <taxon>Eukaryota</taxon>
        <taxon>Fungi</taxon>
        <taxon>Dikarya</taxon>
        <taxon>Ascomycota</taxon>
        <taxon>Pezizomycotina</taxon>
        <taxon>Sordariomycetes</taxon>
        <taxon>Hypocreomycetidae</taxon>
        <taxon>Glomerellales</taxon>
        <taxon>Glomerellaceae</taxon>
        <taxon>Colletotrichum</taxon>
        <taxon>Colletotrichum graminicola species complex</taxon>
    </lineage>
</organism>
<evidence type="ECO:0000256" key="3">
    <source>
        <dbReference type="ARBA" id="ARBA00023002"/>
    </source>
</evidence>
<dbReference type="PRINTS" id="PR00081">
    <property type="entry name" value="GDHRDH"/>
</dbReference>
<comment type="caution">
    <text evidence="5">The sequence shown here is derived from an EMBL/GenBank/DDBJ whole genome shotgun (WGS) entry which is preliminary data.</text>
</comment>
<gene>
    <name evidence="5" type="ORF">LX32DRAFT_644594</name>
</gene>
<dbReference type="GO" id="GO:0016491">
    <property type="term" value="F:oxidoreductase activity"/>
    <property type="evidence" value="ECO:0007669"/>
    <property type="project" value="UniProtKB-KW"/>
</dbReference>
<comment type="similarity">
    <text evidence="1 4">Belongs to the short-chain dehydrogenases/reductases (SDR) family.</text>
</comment>
<name>A0AAD9H6N7_9PEZI</name>
<dbReference type="PRINTS" id="PR00080">
    <property type="entry name" value="SDRFAMILY"/>
</dbReference>
<keyword evidence="3" id="KW-0560">Oxidoreductase</keyword>
<dbReference type="Pfam" id="PF00106">
    <property type="entry name" value="adh_short"/>
    <property type="match status" value="1"/>
</dbReference>
<dbReference type="InterPro" id="IPR036291">
    <property type="entry name" value="NAD(P)-bd_dom_sf"/>
</dbReference>
<evidence type="ECO:0000313" key="5">
    <source>
        <dbReference type="EMBL" id="KAK2023450.1"/>
    </source>
</evidence>
<evidence type="ECO:0000256" key="2">
    <source>
        <dbReference type="ARBA" id="ARBA00022857"/>
    </source>
</evidence>
<dbReference type="InterPro" id="IPR052178">
    <property type="entry name" value="Sec_Metab_Biosynth_SDR"/>
</dbReference>
<evidence type="ECO:0000256" key="4">
    <source>
        <dbReference type="RuleBase" id="RU000363"/>
    </source>
</evidence>
<keyword evidence="2" id="KW-0521">NADP</keyword>
<dbReference type="InterPro" id="IPR002347">
    <property type="entry name" value="SDR_fam"/>
</dbReference>
<accession>A0AAD9H6N7</accession>
<dbReference type="FunFam" id="3.40.50.720:FF:000084">
    <property type="entry name" value="Short-chain dehydrogenase reductase"/>
    <property type="match status" value="1"/>
</dbReference>